<dbReference type="InterPro" id="IPR001106">
    <property type="entry name" value="Aromatic_Lyase"/>
</dbReference>
<dbReference type="SUPFAM" id="SSF48557">
    <property type="entry name" value="L-aspartase-like"/>
    <property type="match status" value="1"/>
</dbReference>
<protein>
    <submittedName>
        <fullName evidence="1">Uncharacterized protein</fullName>
    </submittedName>
</protein>
<evidence type="ECO:0000313" key="5">
    <source>
        <dbReference type="Proteomes" id="UP000434957"/>
    </source>
</evidence>
<dbReference type="EMBL" id="QXFT01001069">
    <property type="protein sequence ID" value="KAE9329951.1"/>
    <property type="molecule type" value="Genomic_DNA"/>
</dbReference>
<organism evidence="1 6">
    <name type="scientific">Phytophthora rubi</name>
    <dbReference type="NCBI Taxonomy" id="129364"/>
    <lineage>
        <taxon>Eukaryota</taxon>
        <taxon>Sar</taxon>
        <taxon>Stramenopiles</taxon>
        <taxon>Oomycota</taxon>
        <taxon>Peronosporomycetes</taxon>
        <taxon>Peronosporales</taxon>
        <taxon>Peronosporaceae</taxon>
        <taxon>Phytophthora</taxon>
    </lineage>
</organism>
<keyword evidence="5" id="KW-1185">Reference proteome</keyword>
<evidence type="ECO:0000313" key="6">
    <source>
        <dbReference type="Proteomes" id="UP000435112"/>
    </source>
</evidence>
<evidence type="ECO:0000313" key="3">
    <source>
        <dbReference type="EMBL" id="KAE9329951.1"/>
    </source>
</evidence>
<dbReference type="Proteomes" id="UP000434957">
    <property type="component" value="Unassembled WGS sequence"/>
</dbReference>
<comment type="caution">
    <text evidence="1">The sequence shown here is derived from an EMBL/GenBank/DDBJ whole genome shotgun (WGS) entry which is preliminary data.</text>
</comment>
<dbReference type="EMBL" id="QXFV01000043">
    <property type="protein sequence ID" value="KAE9051477.1"/>
    <property type="molecule type" value="Genomic_DNA"/>
</dbReference>
<dbReference type="InterPro" id="IPR008948">
    <property type="entry name" value="L-Aspartase-like"/>
</dbReference>
<dbReference type="Proteomes" id="UP000429607">
    <property type="component" value="Unassembled WGS sequence"/>
</dbReference>
<sequence>MRIERARVQGAASDFGAIDAARKALTVVEHVETVVAIKILAACQSRDLLRPLRTTEALETVHALVRTRVPKFDKDRVMKPDIDAVLELVSSGAICDTVALFLSKLFESGL</sequence>
<reference evidence="4 6" key="1">
    <citation type="submission" date="2018-09" db="EMBL/GenBank/DDBJ databases">
        <title>Genomic investigation of the strawberry pathogen Phytophthora fragariae indicates pathogenicity is determined by transcriptional variation in three key races.</title>
        <authorList>
            <person name="Adams T.M."/>
            <person name="Armitage A.D."/>
            <person name="Sobczyk M.K."/>
            <person name="Bates H.J."/>
            <person name="Dunwell J.M."/>
            <person name="Nellist C.F."/>
            <person name="Harrison R.J."/>
        </authorList>
    </citation>
    <scope>NUCLEOTIDE SEQUENCE [LARGE SCALE GENOMIC DNA]</scope>
    <source>
        <strain evidence="2 4">SCRP249</strain>
        <strain evidence="1 6">SCRP324</strain>
        <strain evidence="3 5">SCRP333</strain>
    </source>
</reference>
<proteinExistence type="predicted"/>
<dbReference type="Pfam" id="PF00221">
    <property type="entry name" value="Lyase_aromatic"/>
    <property type="match status" value="1"/>
</dbReference>
<gene>
    <name evidence="2" type="ORF">PR001_g1431</name>
    <name evidence="1" type="ORF">PR002_g3318</name>
    <name evidence="3" type="ORF">PR003_g15441</name>
</gene>
<name>A0A6A3NMC4_9STRA</name>
<dbReference type="OrthoDB" id="10051290at2759"/>
<dbReference type="GO" id="GO:0003824">
    <property type="term" value="F:catalytic activity"/>
    <property type="evidence" value="ECO:0007669"/>
    <property type="project" value="InterPro"/>
</dbReference>
<dbReference type="Proteomes" id="UP000435112">
    <property type="component" value="Unassembled WGS sequence"/>
</dbReference>
<dbReference type="Gene3D" id="1.20.200.10">
    <property type="entry name" value="Fumarase/aspartase (Central domain)"/>
    <property type="match status" value="1"/>
</dbReference>
<dbReference type="AlphaFoldDB" id="A0A6A3NMC4"/>
<dbReference type="EMBL" id="QXFU01000121">
    <property type="protein sequence ID" value="KAE9043494.1"/>
    <property type="molecule type" value="Genomic_DNA"/>
</dbReference>
<accession>A0A6A3NMC4</accession>
<evidence type="ECO:0000313" key="4">
    <source>
        <dbReference type="Proteomes" id="UP000429607"/>
    </source>
</evidence>
<evidence type="ECO:0000313" key="1">
    <source>
        <dbReference type="EMBL" id="KAE9043494.1"/>
    </source>
</evidence>
<evidence type="ECO:0000313" key="2">
    <source>
        <dbReference type="EMBL" id="KAE9051477.1"/>
    </source>
</evidence>